<dbReference type="GO" id="GO:0016020">
    <property type="term" value="C:membrane"/>
    <property type="evidence" value="ECO:0007669"/>
    <property type="project" value="UniProtKB-SubCell"/>
</dbReference>
<evidence type="ECO:0000256" key="5">
    <source>
        <dbReference type="ARBA" id="ARBA00023136"/>
    </source>
</evidence>
<keyword evidence="3 7" id="KW-0812">Transmembrane</keyword>
<evidence type="ECO:0000256" key="3">
    <source>
        <dbReference type="ARBA" id="ARBA00022692"/>
    </source>
</evidence>
<dbReference type="Proteomes" id="UP000199103">
    <property type="component" value="Chromosome I"/>
</dbReference>
<protein>
    <submittedName>
        <fullName evidence="9">Threonine/homoserine efflux transporter RhtA</fullName>
    </submittedName>
</protein>
<comment type="similarity">
    <text evidence="2">Belongs to the EamA transporter family.</text>
</comment>
<keyword evidence="10" id="KW-1185">Reference proteome</keyword>
<dbReference type="PANTHER" id="PTHR32322">
    <property type="entry name" value="INNER MEMBRANE TRANSPORTER"/>
    <property type="match status" value="1"/>
</dbReference>
<feature type="transmembrane region" description="Helical" evidence="7">
    <location>
        <begin position="191"/>
        <end position="213"/>
    </location>
</feature>
<evidence type="ECO:0000256" key="2">
    <source>
        <dbReference type="ARBA" id="ARBA00007362"/>
    </source>
</evidence>
<feature type="transmembrane region" description="Helical" evidence="7">
    <location>
        <begin position="43"/>
        <end position="64"/>
    </location>
</feature>
<dbReference type="EMBL" id="LT629772">
    <property type="protein sequence ID" value="SDS80176.1"/>
    <property type="molecule type" value="Genomic_DNA"/>
</dbReference>
<feature type="transmembrane region" description="Helical" evidence="7">
    <location>
        <begin position="233"/>
        <end position="254"/>
    </location>
</feature>
<reference evidence="9 10" key="1">
    <citation type="submission" date="2016-10" db="EMBL/GenBank/DDBJ databases">
        <authorList>
            <person name="de Groot N.N."/>
        </authorList>
    </citation>
    <scope>NUCLEOTIDE SEQUENCE [LARGE SCALE GENOMIC DNA]</scope>
    <source>
        <strain evidence="9 10">DSM 21800</strain>
    </source>
</reference>
<evidence type="ECO:0000313" key="10">
    <source>
        <dbReference type="Proteomes" id="UP000199103"/>
    </source>
</evidence>
<evidence type="ECO:0000259" key="8">
    <source>
        <dbReference type="Pfam" id="PF00892"/>
    </source>
</evidence>
<sequence length="327" mass="33755">MSLDLHPAAHLRRDGIVLAVISATAYGTAGSLAHPLLDLGWSSAAVTLLRLGGAGLVLLLPAVLALRRWHPTGRAVLRLIGYGVTATGGAQLCYFNAIRYLPVGTASLLEFTAPIWLLGWFWIRDRRPPSRALLISAALAVVGLVLVLDLGHSTFGSGTLPGLAWGLGSAFCLCAYFLLSDDHAEAAPPVLTAGAGMIIGALMVGVIGLLGILPMTTATGSVRLGAAHLAWPLAAAAVILIPTVFAYLAGILAVRRLSSGPASFVALAEVIFAALFGALLLGQLPSLVQVVGMLLVITGIVIAQRRSGDNPTADQRVDPSAETPIAH</sequence>
<feature type="transmembrane region" description="Helical" evidence="7">
    <location>
        <begin position="16"/>
        <end position="37"/>
    </location>
</feature>
<keyword evidence="4 7" id="KW-1133">Transmembrane helix</keyword>
<keyword evidence="5 7" id="KW-0472">Membrane</keyword>
<dbReference type="PANTHER" id="PTHR32322:SF2">
    <property type="entry name" value="EAMA DOMAIN-CONTAINING PROTEIN"/>
    <property type="match status" value="1"/>
</dbReference>
<evidence type="ECO:0000256" key="6">
    <source>
        <dbReference type="SAM" id="MobiDB-lite"/>
    </source>
</evidence>
<dbReference type="InterPro" id="IPR037185">
    <property type="entry name" value="EmrE-like"/>
</dbReference>
<proteinExistence type="inferred from homology"/>
<dbReference type="AlphaFoldDB" id="A0A1H1V720"/>
<dbReference type="SUPFAM" id="SSF103481">
    <property type="entry name" value="Multidrug resistance efflux transporter EmrE"/>
    <property type="match status" value="2"/>
</dbReference>
<dbReference type="STRING" id="630515.SAMN04489812_3081"/>
<evidence type="ECO:0000256" key="7">
    <source>
        <dbReference type="SAM" id="Phobius"/>
    </source>
</evidence>
<name>A0A1H1V720_9ACTN</name>
<comment type="subcellular location">
    <subcellularLocation>
        <location evidence="1">Membrane</location>
        <topology evidence="1">Multi-pass membrane protein</topology>
    </subcellularLocation>
</comment>
<feature type="region of interest" description="Disordered" evidence="6">
    <location>
        <begin position="308"/>
        <end position="327"/>
    </location>
</feature>
<organism evidence="9 10">
    <name type="scientific">Microlunatus soli</name>
    <dbReference type="NCBI Taxonomy" id="630515"/>
    <lineage>
        <taxon>Bacteria</taxon>
        <taxon>Bacillati</taxon>
        <taxon>Actinomycetota</taxon>
        <taxon>Actinomycetes</taxon>
        <taxon>Propionibacteriales</taxon>
        <taxon>Propionibacteriaceae</taxon>
        <taxon>Microlunatus</taxon>
    </lineage>
</organism>
<dbReference type="InterPro" id="IPR050638">
    <property type="entry name" value="AA-Vitamin_Transporters"/>
</dbReference>
<gene>
    <name evidence="9" type="ORF">SAMN04489812_3081</name>
</gene>
<evidence type="ECO:0000256" key="4">
    <source>
        <dbReference type="ARBA" id="ARBA00022989"/>
    </source>
</evidence>
<feature type="transmembrane region" description="Helical" evidence="7">
    <location>
        <begin position="103"/>
        <end position="123"/>
    </location>
</feature>
<feature type="transmembrane region" description="Helical" evidence="7">
    <location>
        <begin position="162"/>
        <end position="179"/>
    </location>
</feature>
<accession>A0A1H1V720</accession>
<evidence type="ECO:0000313" key="9">
    <source>
        <dbReference type="EMBL" id="SDS80176.1"/>
    </source>
</evidence>
<feature type="transmembrane region" description="Helical" evidence="7">
    <location>
        <begin position="287"/>
        <end position="303"/>
    </location>
</feature>
<feature type="transmembrane region" description="Helical" evidence="7">
    <location>
        <begin position="261"/>
        <end position="281"/>
    </location>
</feature>
<feature type="transmembrane region" description="Helical" evidence="7">
    <location>
        <begin position="132"/>
        <end position="150"/>
    </location>
</feature>
<dbReference type="RefSeq" id="WP_172836154.1">
    <property type="nucleotide sequence ID" value="NZ_LT629772.1"/>
</dbReference>
<dbReference type="InterPro" id="IPR000620">
    <property type="entry name" value="EamA_dom"/>
</dbReference>
<feature type="domain" description="EamA" evidence="8">
    <location>
        <begin position="15"/>
        <end position="148"/>
    </location>
</feature>
<evidence type="ECO:0000256" key="1">
    <source>
        <dbReference type="ARBA" id="ARBA00004141"/>
    </source>
</evidence>
<feature type="domain" description="EamA" evidence="8">
    <location>
        <begin position="161"/>
        <end position="302"/>
    </location>
</feature>
<dbReference type="Pfam" id="PF00892">
    <property type="entry name" value="EamA"/>
    <property type="match status" value="2"/>
</dbReference>